<gene>
    <name evidence="5" type="ORF">PIIN_02374</name>
</gene>
<keyword evidence="6" id="KW-1185">Reference proteome</keyword>
<dbReference type="Pfam" id="PF03959">
    <property type="entry name" value="FSH1"/>
    <property type="match status" value="1"/>
</dbReference>
<protein>
    <recommendedName>
        <fullName evidence="4">Serine hydrolase domain-containing protein</fullName>
    </recommendedName>
</protein>
<evidence type="ECO:0000313" key="5">
    <source>
        <dbReference type="EMBL" id="CCA68510.1"/>
    </source>
</evidence>
<feature type="region of interest" description="Disordered" evidence="2">
    <location>
        <begin position="1221"/>
        <end position="1458"/>
    </location>
</feature>
<dbReference type="InterPro" id="IPR050593">
    <property type="entry name" value="LovG"/>
</dbReference>
<feature type="region of interest" description="Disordered" evidence="2">
    <location>
        <begin position="980"/>
        <end position="1044"/>
    </location>
</feature>
<keyword evidence="3" id="KW-1133">Transmembrane helix</keyword>
<evidence type="ECO:0000256" key="1">
    <source>
        <dbReference type="ARBA" id="ARBA00022801"/>
    </source>
</evidence>
<comment type="caution">
    <text evidence="5">The sequence shown here is derived from an EMBL/GenBank/DDBJ whole genome shotgun (WGS) entry which is preliminary data.</text>
</comment>
<keyword evidence="3" id="KW-0812">Transmembrane</keyword>
<feature type="compositionally biased region" description="Polar residues" evidence="2">
    <location>
        <begin position="1276"/>
        <end position="1294"/>
    </location>
</feature>
<dbReference type="InterPro" id="IPR005645">
    <property type="entry name" value="FSH-like_dom"/>
</dbReference>
<feature type="transmembrane region" description="Helical" evidence="3">
    <location>
        <begin position="289"/>
        <end position="313"/>
    </location>
</feature>
<dbReference type="InterPro" id="IPR029058">
    <property type="entry name" value="AB_hydrolase_fold"/>
</dbReference>
<feature type="compositionally biased region" description="Basic and acidic residues" evidence="2">
    <location>
        <begin position="1394"/>
        <end position="1410"/>
    </location>
</feature>
<feature type="compositionally biased region" description="Polar residues" evidence="2">
    <location>
        <begin position="605"/>
        <end position="614"/>
    </location>
</feature>
<feature type="compositionally biased region" description="Low complexity" evidence="2">
    <location>
        <begin position="718"/>
        <end position="729"/>
    </location>
</feature>
<feature type="compositionally biased region" description="Basic and acidic residues" evidence="2">
    <location>
        <begin position="1239"/>
        <end position="1255"/>
    </location>
</feature>
<feature type="compositionally biased region" description="Low complexity" evidence="2">
    <location>
        <begin position="994"/>
        <end position="1003"/>
    </location>
</feature>
<accession>G4TB27</accession>
<feature type="compositionally biased region" description="Low complexity" evidence="2">
    <location>
        <begin position="923"/>
        <end position="935"/>
    </location>
</feature>
<feature type="transmembrane region" description="Helical" evidence="3">
    <location>
        <begin position="429"/>
        <end position="452"/>
    </location>
</feature>
<dbReference type="GO" id="GO:0005737">
    <property type="term" value="C:cytoplasm"/>
    <property type="evidence" value="ECO:0007669"/>
    <property type="project" value="TreeGrafter"/>
</dbReference>
<evidence type="ECO:0000256" key="2">
    <source>
        <dbReference type="SAM" id="MobiDB-lite"/>
    </source>
</evidence>
<dbReference type="OrthoDB" id="2094269at2759"/>
<feature type="compositionally biased region" description="Basic and acidic residues" evidence="2">
    <location>
        <begin position="1439"/>
        <end position="1458"/>
    </location>
</feature>
<feature type="domain" description="Serine hydrolase" evidence="4">
    <location>
        <begin position="5"/>
        <end position="220"/>
    </location>
</feature>
<feature type="region of interest" description="Disordered" evidence="2">
    <location>
        <begin position="716"/>
        <end position="773"/>
    </location>
</feature>
<feature type="region of interest" description="Disordered" evidence="2">
    <location>
        <begin position="815"/>
        <end position="842"/>
    </location>
</feature>
<evidence type="ECO:0000256" key="3">
    <source>
        <dbReference type="SAM" id="Phobius"/>
    </source>
</evidence>
<dbReference type="HOGENOM" id="CLU_250903_0_0_1"/>
<feature type="compositionally biased region" description="Polar residues" evidence="2">
    <location>
        <begin position="751"/>
        <end position="760"/>
    </location>
</feature>
<keyword evidence="3" id="KW-0472">Membrane</keyword>
<feature type="transmembrane region" description="Helical" evidence="3">
    <location>
        <begin position="236"/>
        <end position="253"/>
    </location>
</feature>
<dbReference type="STRING" id="1109443.G4TB27"/>
<reference evidence="5 6" key="1">
    <citation type="journal article" date="2011" name="PLoS Pathog.">
        <title>Endophytic Life Strategies Decoded by Genome and Transcriptome Analyses of the Mutualistic Root Symbiont Piriformospora indica.</title>
        <authorList>
            <person name="Zuccaro A."/>
            <person name="Lahrmann U."/>
            <person name="Guldener U."/>
            <person name="Langen G."/>
            <person name="Pfiffi S."/>
            <person name="Biedenkopf D."/>
            <person name="Wong P."/>
            <person name="Samans B."/>
            <person name="Grimm C."/>
            <person name="Basiewicz M."/>
            <person name="Murat C."/>
            <person name="Martin F."/>
            <person name="Kogel K.H."/>
        </authorList>
    </citation>
    <scope>NUCLEOTIDE SEQUENCE [LARGE SCALE GENOMIC DNA]</scope>
    <source>
        <strain evidence="5 6">DSM 11827</strain>
    </source>
</reference>
<proteinExistence type="predicted"/>
<dbReference type="EMBL" id="CAFZ01000034">
    <property type="protein sequence ID" value="CCA68510.1"/>
    <property type="molecule type" value="Genomic_DNA"/>
</dbReference>
<dbReference type="Gene3D" id="3.40.50.1820">
    <property type="entry name" value="alpha/beta hydrolase"/>
    <property type="match status" value="1"/>
</dbReference>
<feature type="compositionally biased region" description="Basic and acidic residues" evidence="2">
    <location>
        <begin position="980"/>
        <end position="993"/>
    </location>
</feature>
<keyword evidence="1" id="KW-0378">Hydrolase</keyword>
<feature type="compositionally biased region" description="Low complexity" evidence="2">
    <location>
        <begin position="1320"/>
        <end position="1331"/>
    </location>
</feature>
<name>G4TB27_SERID</name>
<dbReference type="eggNOG" id="KOG2551">
    <property type="taxonomic scope" value="Eukaryota"/>
</dbReference>
<dbReference type="Proteomes" id="UP000007148">
    <property type="component" value="Unassembled WGS sequence"/>
</dbReference>
<dbReference type="InParanoid" id="G4TB27"/>
<feature type="compositionally biased region" description="Low complexity" evidence="2">
    <location>
        <begin position="1131"/>
        <end position="1143"/>
    </location>
</feature>
<feature type="region of interest" description="Disordered" evidence="2">
    <location>
        <begin position="916"/>
        <end position="949"/>
    </location>
</feature>
<dbReference type="GO" id="GO:0005634">
    <property type="term" value="C:nucleus"/>
    <property type="evidence" value="ECO:0007669"/>
    <property type="project" value="TreeGrafter"/>
</dbReference>
<dbReference type="PANTHER" id="PTHR48070">
    <property type="entry name" value="ESTERASE OVCA2"/>
    <property type="match status" value="1"/>
</dbReference>
<dbReference type="GO" id="GO:0016787">
    <property type="term" value="F:hydrolase activity"/>
    <property type="evidence" value="ECO:0007669"/>
    <property type="project" value="UniProtKB-KW"/>
</dbReference>
<feature type="compositionally biased region" description="Low complexity" evidence="2">
    <location>
        <begin position="1015"/>
        <end position="1028"/>
    </location>
</feature>
<feature type="region of interest" description="Disordered" evidence="2">
    <location>
        <begin position="589"/>
        <end position="615"/>
    </location>
</feature>
<organism evidence="5 6">
    <name type="scientific">Serendipita indica (strain DSM 11827)</name>
    <name type="common">Root endophyte fungus</name>
    <name type="synonym">Piriformospora indica</name>
    <dbReference type="NCBI Taxonomy" id="1109443"/>
    <lineage>
        <taxon>Eukaryota</taxon>
        <taxon>Fungi</taxon>
        <taxon>Dikarya</taxon>
        <taxon>Basidiomycota</taxon>
        <taxon>Agaricomycotina</taxon>
        <taxon>Agaricomycetes</taxon>
        <taxon>Sebacinales</taxon>
        <taxon>Serendipitaceae</taxon>
        <taxon>Serendipita</taxon>
    </lineage>
</organism>
<dbReference type="PANTHER" id="PTHR48070:SF6">
    <property type="entry name" value="ESTERASE OVCA2"/>
    <property type="match status" value="1"/>
</dbReference>
<sequence>MALTKRQMAAIRKQCGKTCEFVHAEAPLVLRPADLPQNLAQLGAAEAHALDSSNEASIDHPETHPELIARGWWLRGDEETMIKCAKSLLDIVNLQMEENGVPFDGVFGFSQGACAAALLAAMLEHPEAVSDLLKPSGSDVESAQEGPLIRHPPLRFCVLVAGFRPRSDRIDAFFDGVARPGIQTPSLHVLGVNDLIVGLERSMTLVDVCTNARVEKHEGGDPSIDEYIQHPFLRQIATFFIGLLFASSTYYLVHSPTSSSIFHYIIGRGSLKHSSASLNSSVTGESDPLALVFLLNLVALTTSATQFASLLAFDSISGQVGCTFVVAWGQLGSQTIRLLGLFKLSFSLHKPGLKRRSTLSRQGDLELGVLGREHDAREGVEHIRPPRIRKIPTTTTAAAGPANASAVEGRRVVRSQLDKSSVASKCERYTIWLALLLLAVVMFLTTAVSTGVLRPIMGLNERLAWCYTRQFLLGNSTMSGMNLLLELYCLIRLLLSIRSRARVDPITAFDEGLHAPLTQFLKRPSILNLQRAFSLLILDAVTIYPSIFSDTSIHVLLQYVPFSAATILVLYTFNQKPGFWLTNLATSEREDGGGSRLSAPISTGGEPSSNTRPKSTVAIVPDHTRTLQYAGRRTEPPAARAREHSGAILPPDMGRQPSTNRQLGVPNVKELGEMGTIGLPRDTLVATGSSGLGGAEFILPSSIRIPTPDFSPFLHMGSSSTSSRSSVSSLHLRDGSVGGRSVGKSLLDPMQDTSSSTNLASLKRRRQRTPRLEVGQVNVDSVLYARQQHLRDERKQLEHEGSDDGMEIMVIDEYPRLPSAPKKATRRTRSTSSSLRRRTYQETSKIADSVAIVDESQSERRRARAQRRAATIYEDPPQLFGRKDDKVEDISRAIMQRSLTWAGPRHVASLGRIAHRDSRLERSGSATGTTSSRMSPGVPLRMSSTDEIASTGTSVREAVVLTARRGRVVGADSQLVRLAEETTVRQSPEERASEAVSSVSIARTPSRSKLQKPASISRSTTVSKSSGSHDQMQQGAPAKPGGLYGLLPGFRFRRPIQNETSERTRNAPSPLPLPPQYDVIDIRRPAAIVPSQVNRNIPAAPRQILPRQVEVATQMQMKASVNQQRAGATGGPLPSASPLSSFPTPTPLGPPRSLAPRGTSKSPLGHVIVEGVDEKPLENVSTISKDDRLQVEHRKSQDSAVLFGSDILIRTKDQIRHLSHTGSSNAASAGHGSEDTTSDEARRAMRTSHSFEIKIRPSSRPSTGASESARPRTLESMHSTVASDRIQSMENNTDGRPISIPGRKFPSTLRISAIGGGRGRSSTWGSTMSGGAEKGGPGTSTLAYLEIPHGSSEIEATSTSVPRRPRSSSEIEEMVTRAPNERGLHTSEANMAHLRADDKPTTSGGRERTSRPASLSSRFRATPLSGIPPLPRRPSAESNKSDLVRPDAGKDSEPQSSP</sequence>
<evidence type="ECO:0000313" key="6">
    <source>
        <dbReference type="Proteomes" id="UP000007148"/>
    </source>
</evidence>
<evidence type="ECO:0000259" key="4">
    <source>
        <dbReference type="Pfam" id="PF03959"/>
    </source>
</evidence>
<dbReference type="SUPFAM" id="SSF53474">
    <property type="entry name" value="alpha/beta-Hydrolases"/>
    <property type="match status" value="1"/>
</dbReference>
<feature type="compositionally biased region" description="Low complexity" evidence="2">
    <location>
        <begin position="1221"/>
        <end position="1231"/>
    </location>
</feature>
<feature type="region of interest" description="Disordered" evidence="2">
    <location>
        <begin position="1120"/>
        <end position="1164"/>
    </location>
</feature>